<dbReference type="EMBL" id="KZ819323">
    <property type="protein sequence ID" value="PWN22144.1"/>
    <property type="molecule type" value="Genomic_DNA"/>
</dbReference>
<protein>
    <submittedName>
        <fullName evidence="9">MFS general substrate transporter</fullName>
    </submittedName>
</protein>
<feature type="transmembrane region" description="Helical" evidence="7">
    <location>
        <begin position="319"/>
        <end position="340"/>
    </location>
</feature>
<keyword evidence="2" id="KW-0813">Transport</keyword>
<dbReference type="SUPFAM" id="SSF103473">
    <property type="entry name" value="MFS general substrate transporter"/>
    <property type="match status" value="1"/>
</dbReference>
<name>A0A316UBB2_9BASI</name>
<feature type="domain" description="Major facilitator superfamily (MFS) profile" evidence="8">
    <location>
        <begin position="51"/>
        <end position="473"/>
    </location>
</feature>
<evidence type="ECO:0000256" key="6">
    <source>
        <dbReference type="SAM" id="MobiDB-lite"/>
    </source>
</evidence>
<feature type="transmembrane region" description="Helical" evidence="7">
    <location>
        <begin position="376"/>
        <end position="400"/>
    </location>
</feature>
<evidence type="ECO:0000313" key="10">
    <source>
        <dbReference type="Proteomes" id="UP000245942"/>
    </source>
</evidence>
<feature type="transmembrane region" description="Helical" evidence="7">
    <location>
        <begin position="349"/>
        <end position="370"/>
    </location>
</feature>
<feature type="transmembrane region" description="Helical" evidence="7">
    <location>
        <begin position="195"/>
        <end position="218"/>
    </location>
</feature>
<keyword evidence="5 7" id="KW-0472">Membrane</keyword>
<dbReference type="PANTHER" id="PTHR23508:SF10">
    <property type="entry name" value="CARBOXYLIC ACID TRANSPORTER PROTEIN HOMOLOG"/>
    <property type="match status" value="1"/>
</dbReference>
<reference evidence="9 10" key="1">
    <citation type="journal article" date="2018" name="Mol. Biol. Evol.">
        <title>Broad Genomic Sampling Reveals a Smut Pathogenic Ancestry of the Fungal Clade Ustilaginomycotina.</title>
        <authorList>
            <person name="Kijpornyongpan T."/>
            <person name="Mondo S.J."/>
            <person name="Barry K."/>
            <person name="Sandor L."/>
            <person name="Lee J."/>
            <person name="Lipzen A."/>
            <person name="Pangilinan J."/>
            <person name="LaButti K."/>
            <person name="Hainaut M."/>
            <person name="Henrissat B."/>
            <person name="Grigoriev I.V."/>
            <person name="Spatafora J.W."/>
            <person name="Aime M.C."/>
        </authorList>
    </citation>
    <scope>NUCLEOTIDE SEQUENCE [LARGE SCALE GENOMIC DNA]</scope>
    <source>
        <strain evidence="9 10">MCA 4718</strain>
    </source>
</reference>
<comment type="subcellular location">
    <subcellularLocation>
        <location evidence="1">Membrane</location>
        <topology evidence="1">Multi-pass membrane protein</topology>
    </subcellularLocation>
</comment>
<gene>
    <name evidence="9" type="ORF">BCV69DRAFT_281148</name>
</gene>
<keyword evidence="3 7" id="KW-0812">Transmembrane</keyword>
<dbReference type="GO" id="GO:0046943">
    <property type="term" value="F:carboxylic acid transmembrane transporter activity"/>
    <property type="evidence" value="ECO:0007669"/>
    <property type="project" value="TreeGrafter"/>
</dbReference>
<feature type="transmembrane region" description="Helical" evidence="7">
    <location>
        <begin position="97"/>
        <end position="117"/>
    </location>
</feature>
<evidence type="ECO:0000256" key="1">
    <source>
        <dbReference type="ARBA" id="ARBA00004141"/>
    </source>
</evidence>
<feature type="region of interest" description="Disordered" evidence="6">
    <location>
        <begin position="1"/>
        <end position="25"/>
    </location>
</feature>
<feature type="transmembrane region" description="Helical" evidence="7">
    <location>
        <begin position="445"/>
        <end position="469"/>
    </location>
</feature>
<evidence type="ECO:0000256" key="4">
    <source>
        <dbReference type="ARBA" id="ARBA00022989"/>
    </source>
</evidence>
<dbReference type="GeneID" id="37013605"/>
<accession>A0A316UBB2</accession>
<dbReference type="AlphaFoldDB" id="A0A316UBB2"/>
<evidence type="ECO:0000256" key="7">
    <source>
        <dbReference type="SAM" id="Phobius"/>
    </source>
</evidence>
<dbReference type="Proteomes" id="UP000245942">
    <property type="component" value="Unassembled WGS sequence"/>
</dbReference>
<sequence length="524" mass="56476">MSSGSSPTGEAAKAPLDIAPTEKNVTTTTQVPDIQAYEETQKTKGLTGKSLIFACGAALYSDGYINAISGTVTTLITGYDQPYASASDSEITRFTTLFPSMSFAGTVLGMLTFGLVVDKTGRKWGMLICSAILVLFSILAAGAYGANNSTSGLFTCLIVYRFLIGIGIGGEYPSGSVACAENTEQSNIKKSQQQGLFVLATNTCIDVAFVIAPFTVWILYKIFGDNHIAWVWRLALGFGAIPPLILFFLRTKIQEPPSYKRGAIKHHMPWWLIIKKYWLRLVAVCIVWFCYDFVSYPAGIYASYFTSELYPNADLSLNLAFTIALNAGYIPGTVIGALIVDKLGPKKTICLFLGLQAIFGFALAGAFGYFKNHTAGLIVMYVLYIAFGEAGPGNCLGLLASKAVAPTPVRGVMYGFAAAIGKVGAFVGSYIFVPTQNKWPESDDMHYAVTYYIGASLAVLAMLCVIFFIPPVEHDGIVKMDEEFFAYLEANGYDMRNVGLASEGAYPGRISEEGEGVNSSKVAN</sequence>
<evidence type="ECO:0000256" key="5">
    <source>
        <dbReference type="ARBA" id="ARBA00023136"/>
    </source>
</evidence>
<feature type="transmembrane region" description="Helical" evidence="7">
    <location>
        <begin position="124"/>
        <end position="146"/>
    </location>
</feature>
<evidence type="ECO:0000313" key="9">
    <source>
        <dbReference type="EMBL" id="PWN22144.1"/>
    </source>
</evidence>
<dbReference type="OrthoDB" id="2261376at2759"/>
<dbReference type="PANTHER" id="PTHR23508">
    <property type="entry name" value="CARBOXYLIC ACID TRANSPORTER PROTEIN HOMOLOG"/>
    <property type="match status" value="1"/>
</dbReference>
<dbReference type="Gene3D" id="1.20.1250.20">
    <property type="entry name" value="MFS general substrate transporter like domains"/>
    <property type="match status" value="1"/>
</dbReference>
<dbReference type="RefSeq" id="XP_025349304.1">
    <property type="nucleotide sequence ID" value="XM_025491871.1"/>
</dbReference>
<feature type="transmembrane region" description="Helical" evidence="7">
    <location>
        <begin position="277"/>
        <end position="299"/>
    </location>
</feature>
<dbReference type="InterPro" id="IPR036259">
    <property type="entry name" value="MFS_trans_sf"/>
</dbReference>
<dbReference type="PROSITE" id="PS50850">
    <property type="entry name" value="MFS"/>
    <property type="match status" value="1"/>
</dbReference>
<dbReference type="FunFam" id="1.20.1250.20:FF:000140">
    <property type="entry name" value="Putative MFS phospholipid transporter"/>
    <property type="match status" value="1"/>
</dbReference>
<organism evidence="9 10">
    <name type="scientific">Pseudomicrostroma glucosiphilum</name>
    <dbReference type="NCBI Taxonomy" id="1684307"/>
    <lineage>
        <taxon>Eukaryota</taxon>
        <taxon>Fungi</taxon>
        <taxon>Dikarya</taxon>
        <taxon>Basidiomycota</taxon>
        <taxon>Ustilaginomycotina</taxon>
        <taxon>Exobasidiomycetes</taxon>
        <taxon>Microstromatales</taxon>
        <taxon>Microstromatales incertae sedis</taxon>
        <taxon>Pseudomicrostroma</taxon>
    </lineage>
</organism>
<evidence type="ECO:0000256" key="3">
    <source>
        <dbReference type="ARBA" id="ARBA00022692"/>
    </source>
</evidence>
<keyword evidence="10" id="KW-1185">Reference proteome</keyword>
<feature type="transmembrane region" description="Helical" evidence="7">
    <location>
        <begin position="230"/>
        <end position="249"/>
    </location>
</feature>
<dbReference type="GO" id="GO:0005886">
    <property type="term" value="C:plasma membrane"/>
    <property type="evidence" value="ECO:0007669"/>
    <property type="project" value="TreeGrafter"/>
</dbReference>
<feature type="transmembrane region" description="Helical" evidence="7">
    <location>
        <begin position="152"/>
        <end position="174"/>
    </location>
</feature>
<proteinExistence type="predicted"/>
<evidence type="ECO:0000256" key="2">
    <source>
        <dbReference type="ARBA" id="ARBA00022448"/>
    </source>
</evidence>
<dbReference type="Pfam" id="PF07690">
    <property type="entry name" value="MFS_1"/>
    <property type="match status" value="1"/>
</dbReference>
<feature type="transmembrane region" description="Helical" evidence="7">
    <location>
        <begin position="412"/>
        <end position="433"/>
    </location>
</feature>
<dbReference type="InterPro" id="IPR020846">
    <property type="entry name" value="MFS_dom"/>
</dbReference>
<dbReference type="InterPro" id="IPR011701">
    <property type="entry name" value="MFS"/>
</dbReference>
<evidence type="ECO:0000259" key="8">
    <source>
        <dbReference type="PROSITE" id="PS50850"/>
    </source>
</evidence>
<dbReference type="STRING" id="1684307.A0A316UBB2"/>
<keyword evidence="4 7" id="KW-1133">Transmembrane helix</keyword>